<dbReference type="PANTHER" id="PTHR43712">
    <property type="entry name" value="PUTATIVE (AFU_ORTHOLOGUE AFUA_4G14580)-RELATED"/>
    <property type="match status" value="1"/>
</dbReference>
<dbReference type="GO" id="GO:0032259">
    <property type="term" value="P:methylation"/>
    <property type="evidence" value="ECO:0007669"/>
    <property type="project" value="UniProtKB-KW"/>
</dbReference>
<feature type="domain" description="O-methyltransferase C-terminal" evidence="5">
    <location>
        <begin position="172"/>
        <end position="331"/>
    </location>
</feature>
<dbReference type="InterPro" id="IPR029063">
    <property type="entry name" value="SAM-dependent_MTases_sf"/>
</dbReference>
<dbReference type="InterPro" id="IPR016461">
    <property type="entry name" value="COMT-like"/>
</dbReference>
<sequence>MWRTSTRTGNGDQWGPCRSLDRTGKTPFETMICHCWAENSLFAVLSLGIEAGVWAHLSSDEQPRTVVAIADATGMEEAMLARLLKHVAAMGAGNTGGLGRCVLALPSYLRKTNYTSPTSMTDGNLQYDHDIKFNCSSGYTPMSAAWPSTSTWAAYSHGRPKWTDAGFYPVQERLLDDFDASCPDAAFLVDIGGNLGHNLQSFLDRFPTAPGRLVLQDLEHVISAIPPDSESSLSPRIERTVYDFHTPQPVKGARAYYMHSILHNWPDEVCCAILRNVKAAMCPGYSRLLINENVIPNTGAQWEATALDVLMLALLSSKKRTRVKCVRLLEEKAGLKVNEIDTFANGVESLIELVVPE</sequence>
<dbReference type="GO" id="GO:0008171">
    <property type="term" value="F:O-methyltransferase activity"/>
    <property type="evidence" value="ECO:0007669"/>
    <property type="project" value="InterPro"/>
</dbReference>
<dbReference type="PANTHER" id="PTHR43712:SF17">
    <property type="entry name" value="O-METHYLTRANSFERASE"/>
    <property type="match status" value="1"/>
</dbReference>
<dbReference type="Gene3D" id="1.10.10.10">
    <property type="entry name" value="Winged helix-like DNA-binding domain superfamily/Winged helix DNA-binding domain"/>
    <property type="match status" value="1"/>
</dbReference>
<keyword evidence="2" id="KW-0808">Transferase</keyword>
<reference evidence="6" key="2">
    <citation type="submission" date="2023-05" db="EMBL/GenBank/DDBJ databases">
        <authorList>
            <consortium name="Lawrence Berkeley National Laboratory"/>
            <person name="Steindorff A."/>
            <person name="Hensen N."/>
            <person name="Bonometti L."/>
            <person name="Westerberg I."/>
            <person name="Brannstrom I.O."/>
            <person name="Guillou S."/>
            <person name="Cros-Aarteil S."/>
            <person name="Calhoun S."/>
            <person name="Haridas S."/>
            <person name="Kuo A."/>
            <person name="Mondo S."/>
            <person name="Pangilinan J."/>
            <person name="Riley R."/>
            <person name="Labutti K."/>
            <person name="Andreopoulos B."/>
            <person name="Lipzen A."/>
            <person name="Chen C."/>
            <person name="Yanf M."/>
            <person name="Daum C."/>
            <person name="Ng V."/>
            <person name="Clum A."/>
            <person name="Ohm R."/>
            <person name="Martin F."/>
            <person name="Silar P."/>
            <person name="Natvig D."/>
            <person name="Lalanne C."/>
            <person name="Gautier V."/>
            <person name="Ament-Velasquez S.L."/>
            <person name="Kruys A."/>
            <person name="Hutchinson M.I."/>
            <person name="Powell A.J."/>
            <person name="Barry K."/>
            <person name="Miller A.N."/>
            <person name="Grigoriev I.V."/>
            <person name="Debuchy R."/>
            <person name="Gladieux P."/>
            <person name="Thoren M.H."/>
            <person name="Johannesson H."/>
        </authorList>
    </citation>
    <scope>NUCLEOTIDE SEQUENCE</scope>
    <source>
        <strain evidence="6">CBS 731.68</strain>
    </source>
</reference>
<dbReference type="AlphaFoldDB" id="A0AAN6U302"/>
<evidence type="ECO:0000313" key="6">
    <source>
        <dbReference type="EMBL" id="KAK4125427.1"/>
    </source>
</evidence>
<dbReference type="PROSITE" id="PS51683">
    <property type="entry name" value="SAM_OMT_II"/>
    <property type="match status" value="1"/>
</dbReference>
<dbReference type="Gene3D" id="3.40.50.150">
    <property type="entry name" value="Vaccinia Virus protein VP39"/>
    <property type="match status" value="1"/>
</dbReference>
<evidence type="ECO:0000256" key="4">
    <source>
        <dbReference type="PIRSR" id="PIRSR005739-1"/>
    </source>
</evidence>
<dbReference type="Proteomes" id="UP001302602">
    <property type="component" value="Unassembled WGS sequence"/>
</dbReference>
<evidence type="ECO:0000256" key="2">
    <source>
        <dbReference type="ARBA" id="ARBA00022679"/>
    </source>
</evidence>
<gene>
    <name evidence="6" type="ORF">N657DRAFT_654107</name>
</gene>
<feature type="active site" description="Proton acceptor" evidence="4">
    <location>
        <position position="263"/>
    </location>
</feature>
<accession>A0AAN6U302</accession>
<evidence type="ECO:0000256" key="1">
    <source>
        <dbReference type="ARBA" id="ARBA00022603"/>
    </source>
</evidence>
<reference evidence="6" key="1">
    <citation type="journal article" date="2023" name="Mol. Phylogenet. Evol.">
        <title>Genome-scale phylogeny and comparative genomics of the fungal order Sordariales.</title>
        <authorList>
            <person name="Hensen N."/>
            <person name="Bonometti L."/>
            <person name="Westerberg I."/>
            <person name="Brannstrom I.O."/>
            <person name="Guillou S."/>
            <person name="Cros-Aarteil S."/>
            <person name="Calhoun S."/>
            <person name="Haridas S."/>
            <person name="Kuo A."/>
            <person name="Mondo S."/>
            <person name="Pangilinan J."/>
            <person name="Riley R."/>
            <person name="LaButti K."/>
            <person name="Andreopoulos B."/>
            <person name="Lipzen A."/>
            <person name="Chen C."/>
            <person name="Yan M."/>
            <person name="Daum C."/>
            <person name="Ng V."/>
            <person name="Clum A."/>
            <person name="Steindorff A."/>
            <person name="Ohm R.A."/>
            <person name="Martin F."/>
            <person name="Silar P."/>
            <person name="Natvig D.O."/>
            <person name="Lalanne C."/>
            <person name="Gautier V."/>
            <person name="Ament-Velasquez S.L."/>
            <person name="Kruys A."/>
            <person name="Hutchinson M.I."/>
            <person name="Powell A.J."/>
            <person name="Barry K."/>
            <person name="Miller A.N."/>
            <person name="Grigoriev I.V."/>
            <person name="Debuchy R."/>
            <person name="Gladieux P."/>
            <person name="Hiltunen Thoren M."/>
            <person name="Johannesson H."/>
        </authorList>
    </citation>
    <scope>NUCLEOTIDE SEQUENCE</scope>
    <source>
        <strain evidence="6">CBS 731.68</strain>
    </source>
</reference>
<evidence type="ECO:0000256" key="3">
    <source>
        <dbReference type="ARBA" id="ARBA00022691"/>
    </source>
</evidence>
<comment type="caution">
    <text evidence="6">The sequence shown here is derived from an EMBL/GenBank/DDBJ whole genome shotgun (WGS) entry which is preliminary data.</text>
</comment>
<dbReference type="SUPFAM" id="SSF53335">
    <property type="entry name" value="S-adenosyl-L-methionine-dependent methyltransferases"/>
    <property type="match status" value="1"/>
</dbReference>
<dbReference type="InterPro" id="IPR001077">
    <property type="entry name" value="COMT_C"/>
</dbReference>
<dbReference type="InterPro" id="IPR036390">
    <property type="entry name" value="WH_DNA-bd_sf"/>
</dbReference>
<dbReference type="SUPFAM" id="SSF46785">
    <property type="entry name" value="Winged helix' DNA-binding domain"/>
    <property type="match status" value="1"/>
</dbReference>
<dbReference type="InterPro" id="IPR036388">
    <property type="entry name" value="WH-like_DNA-bd_sf"/>
</dbReference>
<name>A0AAN6U302_9PEZI</name>
<evidence type="ECO:0000313" key="7">
    <source>
        <dbReference type="Proteomes" id="UP001302602"/>
    </source>
</evidence>
<evidence type="ECO:0000259" key="5">
    <source>
        <dbReference type="Pfam" id="PF00891"/>
    </source>
</evidence>
<dbReference type="Pfam" id="PF00891">
    <property type="entry name" value="Methyltransf_2"/>
    <property type="match status" value="1"/>
</dbReference>
<organism evidence="6 7">
    <name type="scientific">Parathielavia appendiculata</name>
    <dbReference type="NCBI Taxonomy" id="2587402"/>
    <lineage>
        <taxon>Eukaryota</taxon>
        <taxon>Fungi</taxon>
        <taxon>Dikarya</taxon>
        <taxon>Ascomycota</taxon>
        <taxon>Pezizomycotina</taxon>
        <taxon>Sordariomycetes</taxon>
        <taxon>Sordariomycetidae</taxon>
        <taxon>Sordariales</taxon>
        <taxon>Chaetomiaceae</taxon>
        <taxon>Parathielavia</taxon>
    </lineage>
</organism>
<keyword evidence="3" id="KW-0949">S-adenosyl-L-methionine</keyword>
<keyword evidence="7" id="KW-1185">Reference proteome</keyword>
<protein>
    <submittedName>
        <fullName evidence="6">S-adenosyl-L-methionine-dependent methyltransferase</fullName>
    </submittedName>
</protein>
<keyword evidence="1 6" id="KW-0489">Methyltransferase</keyword>
<dbReference type="EMBL" id="MU853225">
    <property type="protein sequence ID" value="KAK4125427.1"/>
    <property type="molecule type" value="Genomic_DNA"/>
</dbReference>
<dbReference type="GeneID" id="87831243"/>
<proteinExistence type="predicted"/>
<dbReference type="RefSeq" id="XP_062649198.1">
    <property type="nucleotide sequence ID" value="XM_062794474.1"/>
</dbReference>